<dbReference type="SUPFAM" id="SSF46565">
    <property type="entry name" value="Chaperone J-domain"/>
    <property type="match status" value="1"/>
</dbReference>
<dbReference type="CDD" id="cd06257">
    <property type="entry name" value="DnaJ"/>
    <property type="match status" value="1"/>
</dbReference>
<dbReference type="GO" id="GO:0051087">
    <property type="term" value="F:protein-folding chaperone binding"/>
    <property type="evidence" value="ECO:0007669"/>
    <property type="project" value="InterPro"/>
</dbReference>
<dbReference type="PANTHER" id="PTHR14021:SF15">
    <property type="entry name" value="IRON-SULFUR CLUSTER CO-CHAPERONE PROTEIN HSCB"/>
    <property type="match status" value="1"/>
</dbReference>
<proteinExistence type="inferred from homology"/>
<dbReference type="InterPro" id="IPR036386">
    <property type="entry name" value="HscB_C_sf"/>
</dbReference>
<dbReference type="OrthoDB" id="448954at2759"/>
<sequence length="248" mass="28089">MSLLRPQVRVALRYLRLPIRPPHLRAVHVRLPRPSLLHIARFASTTPIPRLCPSCSQPLPTSLPACPSCSSISPLPPKITHHDLFGLPYEPNPFVVDLSTLKKRFREAQAACHPDAWASKSSKEQDLAHILSSRLNEAYQCLLNPLPRVEYILEQNGVPLSETEQVEDLAFMAEIMEAREIIDEATPENKAVIDELIQMNDENIRETIQTISSLVSEEKWLDVKAAAIRLRYLQGIDRAAKQWMDTHT</sequence>
<evidence type="ECO:0000256" key="1">
    <source>
        <dbReference type="ARBA" id="ARBA00010476"/>
    </source>
</evidence>
<dbReference type="SMART" id="SM00271">
    <property type="entry name" value="DnaJ"/>
    <property type="match status" value="1"/>
</dbReference>
<dbReference type="Gene3D" id="1.10.287.110">
    <property type="entry name" value="DnaJ domain"/>
    <property type="match status" value="1"/>
</dbReference>
<reference evidence="4 5" key="1">
    <citation type="submission" date="2020-01" db="EMBL/GenBank/DDBJ databases">
        <authorList>
            <person name="Gupta K D."/>
        </authorList>
    </citation>
    <scope>NUCLEOTIDE SEQUENCE [LARGE SCALE GENOMIC DNA]</scope>
</reference>
<dbReference type="InterPro" id="IPR036869">
    <property type="entry name" value="J_dom_sf"/>
</dbReference>
<dbReference type="GO" id="GO:0051259">
    <property type="term" value="P:protein complex oligomerization"/>
    <property type="evidence" value="ECO:0007669"/>
    <property type="project" value="InterPro"/>
</dbReference>
<accession>A0A8S0WM60</accession>
<gene>
    <name evidence="4" type="ORF">AAE3_LOCUS8106</name>
</gene>
<dbReference type="PANTHER" id="PTHR14021">
    <property type="entry name" value="IRON-SULFUR CLUSTER CO-CHAPERONE PROTEIN HSCB"/>
    <property type="match status" value="1"/>
</dbReference>
<name>A0A8S0WM60_CYCAE</name>
<feature type="domain" description="J" evidence="3">
    <location>
        <begin position="79"/>
        <end position="147"/>
    </location>
</feature>
<dbReference type="InterPro" id="IPR004640">
    <property type="entry name" value="HscB"/>
</dbReference>
<keyword evidence="2" id="KW-0143">Chaperone</keyword>
<dbReference type="NCBIfam" id="TIGR00714">
    <property type="entry name" value="hscB"/>
    <property type="match status" value="1"/>
</dbReference>
<dbReference type="Gene3D" id="1.20.1280.20">
    <property type="entry name" value="HscB, C-terminal domain"/>
    <property type="match status" value="1"/>
</dbReference>
<evidence type="ECO:0000313" key="4">
    <source>
        <dbReference type="EMBL" id="CAA7265797.1"/>
    </source>
</evidence>
<dbReference type="AlphaFoldDB" id="A0A8S0WM60"/>
<comment type="caution">
    <text evidence="4">The sequence shown here is derived from an EMBL/GenBank/DDBJ whole genome shotgun (WGS) entry which is preliminary data.</text>
</comment>
<dbReference type="Pfam" id="PF07743">
    <property type="entry name" value="HSCB_C"/>
    <property type="match status" value="1"/>
</dbReference>
<evidence type="ECO:0000313" key="5">
    <source>
        <dbReference type="Proteomes" id="UP000467700"/>
    </source>
</evidence>
<dbReference type="GO" id="GO:0044571">
    <property type="term" value="P:[2Fe-2S] cluster assembly"/>
    <property type="evidence" value="ECO:0007669"/>
    <property type="project" value="InterPro"/>
</dbReference>
<organism evidence="4 5">
    <name type="scientific">Cyclocybe aegerita</name>
    <name type="common">Black poplar mushroom</name>
    <name type="synonym">Agrocybe aegerita</name>
    <dbReference type="NCBI Taxonomy" id="1973307"/>
    <lineage>
        <taxon>Eukaryota</taxon>
        <taxon>Fungi</taxon>
        <taxon>Dikarya</taxon>
        <taxon>Basidiomycota</taxon>
        <taxon>Agaricomycotina</taxon>
        <taxon>Agaricomycetes</taxon>
        <taxon>Agaricomycetidae</taxon>
        <taxon>Agaricales</taxon>
        <taxon>Agaricineae</taxon>
        <taxon>Bolbitiaceae</taxon>
        <taxon>Cyclocybe</taxon>
    </lineage>
</organism>
<dbReference type="InterPro" id="IPR009073">
    <property type="entry name" value="HscB_oligo_C"/>
</dbReference>
<protein>
    <recommendedName>
        <fullName evidence="3">J domain-containing protein</fullName>
    </recommendedName>
</protein>
<dbReference type="GO" id="GO:0005739">
    <property type="term" value="C:mitochondrion"/>
    <property type="evidence" value="ECO:0007669"/>
    <property type="project" value="TreeGrafter"/>
</dbReference>
<evidence type="ECO:0000259" key="3">
    <source>
        <dbReference type="SMART" id="SM00271"/>
    </source>
</evidence>
<dbReference type="Proteomes" id="UP000467700">
    <property type="component" value="Unassembled WGS sequence"/>
</dbReference>
<comment type="similarity">
    <text evidence="1">Belongs to the HscB family.</text>
</comment>
<keyword evidence="5" id="KW-1185">Reference proteome</keyword>
<evidence type="ECO:0000256" key="2">
    <source>
        <dbReference type="ARBA" id="ARBA00023186"/>
    </source>
</evidence>
<dbReference type="InterPro" id="IPR001623">
    <property type="entry name" value="DnaJ_domain"/>
</dbReference>
<dbReference type="GO" id="GO:0001671">
    <property type="term" value="F:ATPase activator activity"/>
    <property type="evidence" value="ECO:0007669"/>
    <property type="project" value="InterPro"/>
</dbReference>
<dbReference type="EMBL" id="CACVBS010000051">
    <property type="protein sequence ID" value="CAA7265797.1"/>
    <property type="molecule type" value="Genomic_DNA"/>
</dbReference>
<dbReference type="SUPFAM" id="SSF47144">
    <property type="entry name" value="HSC20 (HSCB), C-terminal oligomerisation domain"/>
    <property type="match status" value="1"/>
</dbReference>